<dbReference type="PANTHER" id="PTHR46373">
    <property type="entry name" value="PROTEIN RKD4"/>
    <property type="match status" value="1"/>
</dbReference>
<keyword evidence="4" id="KW-0238">DNA-binding</keyword>
<comment type="function">
    <text evidence="1">Putative transcription factor.</text>
</comment>
<dbReference type="InterPro" id="IPR044607">
    <property type="entry name" value="RKD-like"/>
</dbReference>
<evidence type="ECO:0000259" key="8">
    <source>
        <dbReference type="PROSITE" id="PS51519"/>
    </source>
</evidence>
<evidence type="ECO:0000256" key="2">
    <source>
        <dbReference type="ARBA" id="ARBA00023015"/>
    </source>
</evidence>
<gene>
    <name evidence="9" type="ORF">STAS_11663</name>
</gene>
<evidence type="ECO:0000256" key="6">
    <source>
        <dbReference type="ARBA" id="ARBA00023242"/>
    </source>
</evidence>
<dbReference type="OrthoDB" id="6270329at2759"/>
<keyword evidence="2" id="KW-0805">Transcription regulation</keyword>
<proteinExistence type="predicted"/>
<comment type="caution">
    <text evidence="9">The sequence shown here is derived from an EMBL/GenBank/DDBJ whole genome shotgun (WGS) entry which is preliminary data.</text>
</comment>
<dbReference type="InterPro" id="IPR003035">
    <property type="entry name" value="RWP-RK_dom"/>
</dbReference>
<dbReference type="PROSITE" id="PS51519">
    <property type="entry name" value="RWP_RK"/>
    <property type="match status" value="1"/>
</dbReference>
<reference evidence="10" key="1">
    <citation type="journal article" date="2019" name="Curr. Biol.">
        <title>Genome Sequence of Striga asiatica Provides Insight into the Evolution of Plant Parasitism.</title>
        <authorList>
            <person name="Yoshida S."/>
            <person name="Kim S."/>
            <person name="Wafula E.K."/>
            <person name="Tanskanen J."/>
            <person name="Kim Y.M."/>
            <person name="Honaas L."/>
            <person name="Yang Z."/>
            <person name="Spallek T."/>
            <person name="Conn C.E."/>
            <person name="Ichihashi Y."/>
            <person name="Cheong K."/>
            <person name="Cui S."/>
            <person name="Der J.P."/>
            <person name="Gundlach H."/>
            <person name="Jiao Y."/>
            <person name="Hori C."/>
            <person name="Ishida J.K."/>
            <person name="Kasahara H."/>
            <person name="Kiba T."/>
            <person name="Kim M.S."/>
            <person name="Koo N."/>
            <person name="Laohavisit A."/>
            <person name="Lee Y.H."/>
            <person name="Lumba S."/>
            <person name="McCourt P."/>
            <person name="Mortimer J.C."/>
            <person name="Mutuku J.M."/>
            <person name="Nomura T."/>
            <person name="Sasaki-Sekimoto Y."/>
            <person name="Seto Y."/>
            <person name="Wang Y."/>
            <person name="Wakatake T."/>
            <person name="Sakakibara H."/>
            <person name="Demura T."/>
            <person name="Yamaguchi S."/>
            <person name="Yoneyama K."/>
            <person name="Manabe R.I."/>
            <person name="Nelson D.C."/>
            <person name="Schulman A.H."/>
            <person name="Timko M.P."/>
            <person name="dePamphilis C.W."/>
            <person name="Choi D."/>
            <person name="Shirasu K."/>
        </authorList>
    </citation>
    <scope>NUCLEOTIDE SEQUENCE [LARGE SCALE GENOMIC DNA]</scope>
    <source>
        <strain evidence="10">cv. UVA1</strain>
    </source>
</reference>
<keyword evidence="5" id="KW-0804">Transcription</keyword>
<dbReference type="PANTHER" id="PTHR46373:SF5">
    <property type="entry name" value="RWP-RK DOMAIN PROTEIN"/>
    <property type="match status" value="1"/>
</dbReference>
<dbReference type="GO" id="GO:0003700">
    <property type="term" value="F:DNA-binding transcription factor activity"/>
    <property type="evidence" value="ECO:0007669"/>
    <property type="project" value="InterPro"/>
</dbReference>
<keyword evidence="3" id="KW-0175">Coiled coil</keyword>
<keyword evidence="6" id="KW-0539">Nucleus</keyword>
<evidence type="ECO:0000256" key="5">
    <source>
        <dbReference type="ARBA" id="ARBA00023163"/>
    </source>
</evidence>
<evidence type="ECO:0000256" key="3">
    <source>
        <dbReference type="ARBA" id="ARBA00023054"/>
    </source>
</evidence>
<dbReference type="AlphaFoldDB" id="A0A5A7PRW6"/>
<protein>
    <submittedName>
        <fullName evidence="9">RWP-RK domain-containing protein</fullName>
    </submittedName>
</protein>
<organism evidence="9 10">
    <name type="scientific">Striga asiatica</name>
    <name type="common">Asiatic witchweed</name>
    <name type="synonym">Buchnera asiatica</name>
    <dbReference type="NCBI Taxonomy" id="4170"/>
    <lineage>
        <taxon>Eukaryota</taxon>
        <taxon>Viridiplantae</taxon>
        <taxon>Streptophyta</taxon>
        <taxon>Embryophyta</taxon>
        <taxon>Tracheophyta</taxon>
        <taxon>Spermatophyta</taxon>
        <taxon>Magnoliopsida</taxon>
        <taxon>eudicotyledons</taxon>
        <taxon>Gunneridae</taxon>
        <taxon>Pentapetalae</taxon>
        <taxon>asterids</taxon>
        <taxon>lamiids</taxon>
        <taxon>Lamiales</taxon>
        <taxon>Orobanchaceae</taxon>
        <taxon>Buchnereae</taxon>
        <taxon>Striga</taxon>
    </lineage>
</organism>
<sequence>MADQNPNFPNNQHTANAIESAEQFLMLDENPEDSHDPLLDDFLNNVLRDPDENTAGEFGARFSEADLGGNVNGSESGNFSDFARNNWAPENPIRIPIWPIPPSPYSCTCCQTLREFIHTNGAQVLKLDVHGRLGLISHAVLERFNRNALLEDHEFYMFDFCLESISSVKHFLVQYCEDRTREGYVMLQDPLSNFYNALCIGLADGNGSSQQPDIFLPQTSGGDRNMNQGDSSNQPEQNGCDVSKSYLASQRERTGKMKVSDLAKYFHLPMNVASREMNLCASALKGICRKGGMDRWPYRKIKSLKDKISMRQERLNSSDPSVRARAESDIQKFQTKLAKIYNFSRKGDGRKY</sequence>
<name>A0A5A7PRW6_STRAF</name>
<evidence type="ECO:0000313" key="9">
    <source>
        <dbReference type="EMBL" id="GER35386.1"/>
    </source>
</evidence>
<evidence type="ECO:0000256" key="4">
    <source>
        <dbReference type="ARBA" id="ARBA00023125"/>
    </source>
</evidence>
<dbReference type="EMBL" id="BKCP01004961">
    <property type="protein sequence ID" value="GER35386.1"/>
    <property type="molecule type" value="Genomic_DNA"/>
</dbReference>
<keyword evidence="10" id="KW-1185">Reference proteome</keyword>
<evidence type="ECO:0000256" key="1">
    <source>
        <dbReference type="ARBA" id="ARBA00004049"/>
    </source>
</evidence>
<evidence type="ECO:0000256" key="7">
    <source>
        <dbReference type="SAM" id="MobiDB-lite"/>
    </source>
</evidence>
<dbReference type="GO" id="GO:0003677">
    <property type="term" value="F:DNA binding"/>
    <property type="evidence" value="ECO:0007669"/>
    <property type="project" value="UniProtKB-KW"/>
</dbReference>
<evidence type="ECO:0000313" key="10">
    <source>
        <dbReference type="Proteomes" id="UP000325081"/>
    </source>
</evidence>
<feature type="region of interest" description="Disordered" evidence="7">
    <location>
        <begin position="211"/>
        <end position="241"/>
    </location>
</feature>
<feature type="compositionally biased region" description="Polar residues" evidence="7">
    <location>
        <begin position="211"/>
        <end position="237"/>
    </location>
</feature>
<dbReference type="Proteomes" id="UP000325081">
    <property type="component" value="Unassembled WGS sequence"/>
</dbReference>
<dbReference type="Pfam" id="PF02042">
    <property type="entry name" value="RWP-RK"/>
    <property type="match status" value="1"/>
</dbReference>
<accession>A0A5A7PRW6</accession>
<feature type="domain" description="RWP-RK" evidence="8">
    <location>
        <begin position="244"/>
        <end position="324"/>
    </location>
</feature>